<gene>
    <name evidence="10" type="ORF">ACFQ27_08765</name>
</gene>
<dbReference type="InterPro" id="IPR051939">
    <property type="entry name" value="Glycosyltr_41/O-GlcNAc_trsf"/>
</dbReference>
<dbReference type="InterPro" id="IPR019734">
    <property type="entry name" value="TPR_rpt"/>
</dbReference>
<dbReference type="PROSITE" id="PS50293">
    <property type="entry name" value="TPR_REGION"/>
    <property type="match status" value="1"/>
</dbReference>
<dbReference type="EMBL" id="JBHTLQ010000015">
    <property type="protein sequence ID" value="MFD1190667.1"/>
    <property type="molecule type" value="Genomic_DNA"/>
</dbReference>
<evidence type="ECO:0000256" key="5">
    <source>
        <dbReference type="ARBA" id="ARBA00022679"/>
    </source>
</evidence>
<dbReference type="Pfam" id="PF13844">
    <property type="entry name" value="Glyco_transf_41"/>
    <property type="match status" value="2"/>
</dbReference>
<proteinExistence type="inferred from homology"/>
<dbReference type="Pfam" id="PF13432">
    <property type="entry name" value="TPR_16"/>
    <property type="match status" value="1"/>
</dbReference>
<evidence type="ECO:0000313" key="10">
    <source>
        <dbReference type="EMBL" id="MFD1190667.1"/>
    </source>
</evidence>
<reference evidence="11" key="1">
    <citation type="journal article" date="2019" name="Int. J. Syst. Evol. Microbiol.">
        <title>The Global Catalogue of Microorganisms (GCM) 10K type strain sequencing project: providing services to taxonomists for standard genome sequencing and annotation.</title>
        <authorList>
            <consortium name="The Broad Institute Genomics Platform"/>
            <consortium name="The Broad Institute Genome Sequencing Center for Infectious Disease"/>
            <person name="Wu L."/>
            <person name="Ma J."/>
        </authorList>
    </citation>
    <scope>NUCLEOTIDE SEQUENCE [LARGE SCALE GENOMIC DNA]</scope>
    <source>
        <strain evidence="11">CCUG 55074</strain>
    </source>
</reference>
<dbReference type="SMART" id="SM00028">
    <property type="entry name" value="TPR"/>
    <property type="match status" value="4"/>
</dbReference>
<evidence type="ECO:0000256" key="1">
    <source>
        <dbReference type="ARBA" id="ARBA00004922"/>
    </source>
</evidence>
<evidence type="ECO:0000313" key="11">
    <source>
        <dbReference type="Proteomes" id="UP001597216"/>
    </source>
</evidence>
<dbReference type="PANTHER" id="PTHR44835">
    <property type="entry name" value="UDP-N-ACETYLGLUCOSAMINE--PEPTIDE N-ACETYLGLUCOSAMINYLTRANSFERASE SPINDLY-RELATED"/>
    <property type="match status" value="1"/>
</dbReference>
<evidence type="ECO:0000256" key="3">
    <source>
        <dbReference type="ARBA" id="ARBA00011970"/>
    </source>
</evidence>
<keyword evidence="6" id="KW-0677">Repeat</keyword>
<accession>A0ABW3T1R9</accession>
<dbReference type="RefSeq" id="WP_374342978.1">
    <property type="nucleotide sequence ID" value="NZ_JBHTLQ010000015.1"/>
</dbReference>
<dbReference type="Gene3D" id="3.40.50.2000">
    <property type="entry name" value="Glycogen Phosphorylase B"/>
    <property type="match status" value="1"/>
</dbReference>
<organism evidence="10 11">
    <name type="scientific">Phenylobacterium conjunctum</name>
    <dbReference type="NCBI Taxonomy" id="1298959"/>
    <lineage>
        <taxon>Bacteria</taxon>
        <taxon>Pseudomonadati</taxon>
        <taxon>Pseudomonadota</taxon>
        <taxon>Alphaproteobacteria</taxon>
        <taxon>Caulobacterales</taxon>
        <taxon>Caulobacteraceae</taxon>
        <taxon>Phenylobacterium</taxon>
    </lineage>
</organism>
<name>A0ABW3T1R9_9CAUL</name>
<feature type="domain" description="O-GlcNAc transferase C-terminal" evidence="9">
    <location>
        <begin position="378"/>
        <end position="531"/>
    </location>
</feature>
<feature type="repeat" description="TPR" evidence="8">
    <location>
        <begin position="71"/>
        <end position="104"/>
    </location>
</feature>
<comment type="caution">
    <text evidence="10">The sequence shown here is derived from an EMBL/GenBank/DDBJ whole genome shotgun (WGS) entry which is preliminary data.</text>
</comment>
<dbReference type="SUPFAM" id="SSF48452">
    <property type="entry name" value="TPR-like"/>
    <property type="match status" value="1"/>
</dbReference>
<dbReference type="InterPro" id="IPR011990">
    <property type="entry name" value="TPR-like_helical_dom_sf"/>
</dbReference>
<protein>
    <recommendedName>
        <fullName evidence="3">protein O-GlcNAc transferase</fullName>
        <ecNumber evidence="3">2.4.1.255</ecNumber>
    </recommendedName>
</protein>
<dbReference type="Gene3D" id="1.25.40.10">
    <property type="entry name" value="Tetratricopeptide repeat domain"/>
    <property type="match status" value="1"/>
</dbReference>
<feature type="domain" description="O-GlcNAc transferase C-terminal" evidence="9">
    <location>
        <begin position="575"/>
        <end position="747"/>
    </location>
</feature>
<keyword evidence="4" id="KW-0328">Glycosyltransferase</keyword>
<comment type="similarity">
    <text evidence="2">Belongs to the glycosyltransferase 41 family. O-GlcNAc transferase subfamily.</text>
</comment>
<keyword evidence="5" id="KW-0808">Transferase</keyword>
<keyword evidence="11" id="KW-1185">Reference proteome</keyword>
<evidence type="ECO:0000256" key="6">
    <source>
        <dbReference type="ARBA" id="ARBA00022737"/>
    </source>
</evidence>
<keyword evidence="7 8" id="KW-0802">TPR repeat</keyword>
<dbReference type="PANTHER" id="PTHR44835:SF1">
    <property type="entry name" value="PROTEIN O-GLCNAC TRANSFERASE"/>
    <property type="match status" value="1"/>
</dbReference>
<evidence type="ECO:0000259" key="9">
    <source>
        <dbReference type="Pfam" id="PF13844"/>
    </source>
</evidence>
<comment type="pathway">
    <text evidence="1">Protein modification; protein glycosylation.</text>
</comment>
<dbReference type="EC" id="2.4.1.255" evidence="3"/>
<evidence type="ECO:0000256" key="4">
    <source>
        <dbReference type="ARBA" id="ARBA00022676"/>
    </source>
</evidence>
<evidence type="ECO:0000256" key="7">
    <source>
        <dbReference type="ARBA" id="ARBA00022803"/>
    </source>
</evidence>
<dbReference type="SUPFAM" id="SSF53756">
    <property type="entry name" value="UDP-Glycosyltransferase/glycogen phosphorylase"/>
    <property type="match status" value="1"/>
</dbReference>
<dbReference type="InterPro" id="IPR029489">
    <property type="entry name" value="OGT/SEC/SPY_C"/>
</dbReference>
<sequence>MAENRFTAADAAFRAGRTDEGVAAMVAELERDPNAPADIYRAFLRILARRGRYALGEVWGRVATERFPRDSEFWNLLGISLRRLNRHEEALKVLNQAIKLDPKGDTALTNKGNVLNDLKRGPEAVDVFSKLVRKTPSNAELQRALGRAYWFSDIPAKAEQRLRLAVKLQPNYPDAWLDLSALVADERGEVEAVELLREAVVACPQAQKPQEALFVMLRRGRRLDEARAFLAEVLEKDPNQAWALQYMGQLLGDTDRAKALDYLRQALVLEPDNTTFKLSLAESLSRARLGNEGETMEEAYQIIRKIAGDLELDAGTLKVTGDILNRLGDFDTVDAMGDVSKQGGVLVDAGRHTGLLAQLGRVRTPEDRHVLVALHKRWGDNVLKAVAKQPIDRPKPRAPDGKIRVGFMSSDLRQHPVAYFALPLFEHYDRERFEIYCYSWFEGAEDPLQKKISDNVTAFRWRPQITDRQAAQMIADDQLDMLIELGGTTHMNKLIVMAFRPAPRQASWLGYPHSAGLTTIDDFILDPYVAPEDPSLILESPLLMPKSWIAMGELAFPERPITEGTPESRNGFLTFGTANNPYKYSKEMIRTWAQITAAVPGAKFMFVRPECGSPSFRTNMIAQFAEEGVPANRMRFVEVRGKHMPFYNEIDISLDTFPQTGGTTTCEALFMGVPVVSLVGPAVFERLSYSILTNAGLGDLCAFDVEGYKAAALKLAGDPERRAALRTGLRATLKASPLGQTEQFARDFYAMIEGAVTGKPA</sequence>
<evidence type="ECO:0000256" key="2">
    <source>
        <dbReference type="ARBA" id="ARBA00005386"/>
    </source>
</evidence>
<dbReference type="PROSITE" id="PS50005">
    <property type="entry name" value="TPR"/>
    <property type="match status" value="1"/>
</dbReference>
<dbReference type="Proteomes" id="UP001597216">
    <property type="component" value="Unassembled WGS sequence"/>
</dbReference>
<dbReference type="Gene3D" id="3.40.50.11380">
    <property type="match status" value="1"/>
</dbReference>
<evidence type="ECO:0000256" key="8">
    <source>
        <dbReference type="PROSITE-ProRule" id="PRU00339"/>
    </source>
</evidence>